<evidence type="ECO:0000313" key="8">
    <source>
        <dbReference type="Proteomes" id="UP000460412"/>
    </source>
</evidence>
<comment type="caution">
    <text evidence="7">The sequence shown here is derived from an EMBL/GenBank/DDBJ whole genome shotgun (WGS) entry which is preliminary data.</text>
</comment>
<dbReference type="InterPro" id="IPR007422">
    <property type="entry name" value="Peptidase_Prp"/>
</dbReference>
<proteinExistence type="inferred from homology"/>
<reference evidence="7 8" key="1">
    <citation type="submission" date="2019-12" db="EMBL/GenBank/DDBJ databases">
        <title>Sporaefaciens musculi gen. nov., sp. nov., a novel bacterium isolated from the caecum of an obese mouse.</title>
        <authorList>
            <person name="Rasmussen T.S."/>
            <person name="Streidl T."/>
            <person name="Hitch T.C.A."/>
            <person name="Wortmann E."/>
            <person name="Deptula P."/>
            <person name="Hansen M."/>
            <person name="Nielsen D.S."/>
            <person name="Clavel T."/>
            <person name="Vogensen F.K."/>
        </authorList>
    </citation>
    <scope>NUCLEOTIDE SEQUENCE [LARGE SCALE GENOMIC DNA]</scope>
    <source>
        <strain evidence="7 8">WCA-9-b2</strain>
    </source>
</reference>
<evidence type="ECO:0000313" key="7">
    <source>
        <dbReference type="EMBL" id="MXP75150.1"/>
    </source>
</evidence>
<dbReference type="Gene3D" id="3.30.70.1490">
    <property type="entry name" value="Cysteine protease Prp"/>
    <property type="match status" value="1"/>
</dbReference>
<accession>A0A7X3MEV3</accession>
<keyword evidence="1" id="KW-0690">Ribosome biogenesis</keyword>
<dbReference type="GO" id="GO:0042254">
    <property type="term" value="P:ribosome biogenesis"/>
    <property type="evidence" value="ECO:0007669"/>
    <property type="project" value="UniProtKB-KW"/>
</dbReference>
<comment type="similarity">
    <text evidence="5">Belongs to the Prp family.</text>
</comment>
<dbReference type="Proteomes" id="UP000460412">
    <property type="component" value="Unassembled WGS sequence"/>
</dbReference>
<keyword evidence="3" id="KW-0378">Hydrolase</keyword>
<protein>
    <recommendedName>
        <fullName evidence="6">Ribosomal processing cysteine protease Prp</fullName>
    </recommendedName>
</protein>
<sequence>MIKVSMSLNRIYVLGHANSAPRGLDIVCAAVSALTLTLIQGLKSIALMELQENVEPGNVCIEWQTLNDTGKALIDTWFLGICRIAEEYQGIHFINGD</sequence>
<evidence type="ECO:0000256" key="6">
    <source>
        <dbReference type="ARBA" id="ARBA00044538"/>
    </source>
</evidence>
<evidence type="ECO:0000256" key="1">
    <source>
        <dbReference type="ARBA" id="ARBA00022517"/>
    </source>
</evidence>
<keyword evidence="8" id="KW-1185">Reference proteome</keyword>
<dbReference type="InterPro" id="IPR036764">
    <property type="entry name" value="Peptidase_Prp_sf"/>
</dbReference>
<dbReference type="GO" id="GO:0008234">
    <property type="term" value="F:cysteine-type peptidase activity"/>
    <property type="evidence" value="ECO:0007669"/>
    <property type="project" value="UniProtKB-KW"/>
</dbReference>
<dbReference type="EMBL" id="WUQX01000001">
    <property type="protein sequence ID" value="MXP75150.1"/>
    <property type="molecule type" value="Genomic_DNA"/>
</dbReference>
<dbReference type="AlphaFoldDB" id="A0A7X3MEV3"/>
<evidence type="ECO:0000256" key="5">
    <source>
        <dbReference type="ARBA" id="ARBA00044503"/>
    </source>
</evidence>
<gene>
    <name evidence="7" type="ORF">GN277_07065</name>
</gene>
<dbReference type="SUPFAM" id="SSF118010">
    <property type="entry name" value="TM1457-like"/>
    <property type="match status" value="1"/>
</dbReference>
<organism evidence="7 8">
    <name type="scientific">Sporofaciens musculi</name>
    <dbReference type="NCBI Taxonomy" id="2681861"/>
    <lineage>
        <taxon>Bacteria</taxon>
        <taxon>Bacillati</taxon>
        <taxon>Bacillota</taxon>
        <taxon>Clostridia</taxon>
        <taxon>Lachnospirales</taxon>
        <taxon>Lachnospiraceae</taxon>
        <taxon>Sporofaciens</taxon>
    </lineage>
</organism>
<keyword evidence="4" id="KW-0788">Thiol protease</keyword>
<evidence type="ECO:0000256" key="3">
    <source>
        <dbReference type="ARBA" id="ARBA00022801"/>
    </source>
</evidence>
<evidence type="ECO:0000256" key="4">
    <source>
        <dbReference type="ARBA" id="ARBA00022807"/>
    </source>
</evidence>
<evidence type="ECO:0000256" key="2">
    <source>
        <dbReference type="ARBA" id="ARBA00022670"/>
    </source>
</evidence>
<dbReference type="GO" id="GO:0006508">
    <property type="term" value="P:proteolysis"/>
    <property type="evidence" value="ECO:0007669"/>
    <property type="project" value="UniProtKB-KW"/>
</dbReference>
<dbReference type="CDD" id="cd16332">
    <property type="entry name" value="Prp-like"/>
    <property type="match status" value="1"/>
</dbReference>
<dbReference type="Pfam" id="PF04327">
    <property type="entry name" value="Peptidase_Prp"/>
    <property type="match status" value="1"/>
</dbReference>
<keyword evidence="2 7" id="KW-0645">Protease</keyword>
<name>A0A7X3MEV3_9FIRM</name>